<evidence type="ECO:0000313" key="4">
    <source>
        <dbReference type="EMBL" id="SSX25485.1"/>
    </source>
</evidence>
<dbReference type="AlphaFoldDB" id="A0A336KJM9"/>
<dbReference type="InterPro" id="IPR003607">
    <property type="entry name" value="HD/PDEase_dom"/>
</dbReference>
<evidence type="ECO:0000313" key="3">
    <source>
        <dbReference type="EMBL" id="SSX05124.1"/>
    </source>
</evidence>
<feature type="domain" description="HD" evidence="2">
    <location>
        <begin position="54"/>
        <end position="168"/>
    </location>
</feature>
<dbReference type="Gene3D" id="1.10.3210.10">
    <property type="entry name" value="Hypothetical protein af1432"/>
    <property type="match status" value="1"/>
</dbReference>
<dbReference type="EMBL" id="UFQT01000582">
    <property type="protein sequence ID" value="SSX25485.1"/>
    <property type="molecule type" value="Genomic_DNA"/>
</dbReference>
<dbReference type="GO" id="GO:0006203">
    <property type="term" value="P:dGTP catabolic process"/>
    <property type="evidence" value="ECO:0007669"/>
    <property type="project" value="TreeGrafter"/>
</dbReference>
<dbReference type="SUPFAM" id="SSF109604">
    <property type="entry name" value="HD-domain/PDEase-like"/>
    <property type="match status" value="1"/>
</dbReference>
<evidence type="ECO:0000259" key="2">
    <source>
        <dbReference type="PROSITE" id="PS51831"/>
    </source>
</evidence>
<dbReference type="Pfam" id="PF01966">
    <property type="entry name" value="HD"/>
    <property type="match status" value="1"/>
</dbReference>
<dbReference type="PROSITE" id="PS51831">
    <property type="entry name" value="HD"/>
    <property type="match status" value="1"/>
</dbReference>
<dbReference type="VEuPathDB" id="VectorBase:CSON012397"/>
<reference evidence="3" key="1">
    <citation type="submission" date="2018-04" db="EMBL/GenBank/DDBJ databases">
        <authorList>
            <person name="Go L.Y."/>
            <person name="Mitchell J.A."/>
        </authorList>
    </citation>
    <scope>NUCLEOTIDE SEQUENCE</scope>
    <source>
        <tissue evidence="3">Whole organism</tissue>
    </source>
</reference>
<gene>
    <name evidence="3" type="primary">CSON012397</name>
</gene>
<protein>
    <submittedName>
        <fullName evidence="3">CSON012397 protein</fullName>
    </submittedName>
</protein>
<dbReference type="CDD" id="cd00077">
    <property type="entry name" value="HDc"/>
    <property type="match status" value="1"/>
</dbReference>
<organism evidence="3">
    <name type="scientific">Culicoides sonorensis</name>
    <name type="common">Biting midge</name>
    <dbReference type="NCBI Taxonomy" id="179676"/>
    <lineage>
        <taxon>Eukaryota</taxon>
        <taxon>Metazoa</taxon>
        <taxon>Ecdysozoa</taxon>
        <taxon>Arthropoda</taxon>
        <taxon>Hexapoda</taxon>
        <taxon>Insecta</taxon>
        <taxon>Pterygota</taxon>
        <taxon>Neoptera</taxon>
        <taxon>Endopterygota</taxon>
        <taxon>Diptera</taxon>
        <taxon>Nematocera</taxon>
        <taxon>Chironomoidea</taxon>
        <taxon>Ceratopogonidae</taxon>
        <taxon>Ceratopogoninae</taxon>
        <taxon>Culicoides</taxon>
        <taxon>Monoculicoides</taxon>
    </lineage>
</organism>
<reference evidence="4" key="2">
    <citation type="submission" date="2018-07" db="EMBL/GenBank/DDBJ databases">
        <authorList>
            <person name="Quirk P.G."/>
            <person name="Krulwich T.A."/>
        </authorList>
    </citation>
    <scope>NUCLEOTIDE SEQUENCE</scope>
</reference>
<dbReference type="GO" id="GO:0008832">
    <property type="term" value="F:dGTPase activity"/>
    <property type="evidence" value="ECO:0007669"/>
    <property type="project" value="TreeGrafter"/>
</dbReference>
<proteinExistence type="inferred from homology"/>
<accession>A0A336KJM9</accession>
<dbReference type="EMBL" id="UFQS01000582">
    <property type="protein sequence ID" value="SSX05124.1"/>
    <property type="molecule type" value="Genomic_DNA"/>
</dbReference>
<dbReference type="SMART" id="SM00471">
    <property type="entry name" value="HDc"/>
    <property type="match status" value="1"/>
</dbReference>
<sequence>MDLDKFYFVDVIHGKVQYPGYVKTLIETEEFQRLRHLKQLGTSSQVFYSATHTRYEHSLGVCYLALKLMQTLERNCGITISEIHRKCVAIAGLFHDLGHGPFSHMWEDYVRVRNPSEQWTHEQTSCNFVKHFFEKHDMKLSKEPFEHLYGIELIQALISGDQDRLKTFLTPDLMYLAEIVSNKFTEIDVDKQDYILRDEYFLKGNIRIIEFQGLFDRCRITKDENNNSHISYHIDDYDLICNLFENRANLHIYCYQEPTIRGAEKMIMDALVLAEEAGFKIKGVAPSEMHRDLEKFLYLTDSIVNQVYASDDPKLKEAQAILRRLNTGDLYKLVWMSPTIFNIDALTQKFGPHFFQISKKIPLSSVFMAQKIIFHNDDGNAVPPPIEKLPKQPHHYIEYLIFSKNSSIEHLNAVSEFILDMKE</sequence>
<name>A0A336KJM9_CULSO</name>
<dbReference type="PANTHER" id="PTHR11373:SF4">
    <property type="entry name" value="DEOXYNUCLEOSIDE TRIPHOSPHATE TRIPHOSPHOHYDROLASE SAMHD1"/>
    <property type="match status" value="1"/>
</dbReference>
<comment type="similarity">
    <text evidence="1">Belongs to the SAMHD1 family.</text>
</comment>
<dbReference type="PANTHER" id="PTHR11373">
    <property type="entry name" value="DEOXYNUCLEOSIDE TRIPHOSPHATE TRIPHOSPHOHYDROLASE"/>
    <property type="match status" value="1"/>
</dbReference>
<dbReference type="OMA" id="HEDMSER"/>
<dbReference type="InterPro" id="IPR006674">
    <property type="entry name" value="HD_domain"/>
</dbReference>
<dbReference type="InterPro" id="IPR050135">
    <property type="entry name" value="dGTPase-like"/>
</dbReference>
<dbReference type="GO" id="GO:0005634">
    <property type="term" value="C:nucleus"/>
    <property type="evidence" value="ECO:0007669"/>
    <property type="project" value="TreeGrafter"/>
</dbReference>
<evidence type="ECO:0000256" key="1">
    <source>
        <dbReference type="ARBA" id="ARBA00005776"/>
    </source>
</evidence>